<name>X6P976_RETFI</name>
<dbReference type="AlphaFoldDB" id="X6P976"/>
<evidence type="ECO:0000256" key="1">
    <source>
        <dbReference type="SAM" id="Phobius"/>
    </source>
</evidence>
<dbReference type="Proteomes" id="UP000023152">
    <property type="component" value="Unassembled WGS sequence"/>
</dbReference>
<proteinExistence type="predicted"/>
<keyword evidence="1" id="KW-0472">Membrane</keyword>
<evidence type="ECO:0000313" key="2">
    <source>
        <dbReference type="EMBL" id="ETO34192.1"/>
    </source>
</evidence>
<reference evidence="2 3" key="1">
    <citation type="journal article" date="2013" name="Curr. Biol.">
        <title>The Genome of the Foraminiferan Reticulomyxa filosa.</title>
        <authorList>
            <person name="Glockner G."/>
            <person name="Hulsmann N."/>
            <person name="Schleicher M."/>
            <person name="Noegel A.A."/>
            <person name="Eichinger L."/>
            <person name="Gallinger C."/>
            <person name="Pawlowski J."/>
            <person name="Sierra R."/>
            <person name="Euteneuer U."/>
            <person name="Pillet L."/>
            <person name="Moustafa A."/>
            <person name="Platzer M."/>
            <person name="Groth M."/>
            <person name="Szafranski K."/>
            <person name="Schliwa M."/>
        </authorList>
    </citation>
    <scope>NUCLEOTIDE SEQUENCE [LARGE SCALE GENOMIC DNA]</scope>
</reference>
<keyword evidence="1" id="KW-0812">Transmembrane</keyword>
<gene>
    <name evidence="2" type="ORF">RFI_02903</name>
</gene>
<dbReference type="EMBL" id="ASPP01002787">
    <property type="protein sequence ID" value="ETO34192.1"/>
    <property type="molecule type" value="Genomic_DNA"/>
</dbReference>
<protein>
    <submittedName>
        <fullName evidence="2">Uncharacterized protein</fullName>
    </submittedName>
</protein>
<sequence>MSSFQVQTQGISSYAGLVLPQPTLEGVTKNKMDTVFEMEQMKQNKEEGAKEDKKVNDVVTLEKEHGRDIYNGNNNMGHVSNGIYPVTSNSYFSQFVTVPTGETTTMANGVQYQSQLQSQTQVVKTTQEYIVQQWNLEKIPQCQHLFILFILLFIAYTYTYTYAYSKLFFVYIISGHDH</sequence>
<keyword evidence="1" id="KW-1133">Transmembrane helix</keyword>
<comment type="caution">
    <text evidence="2">The sequence shown here is derived from an EMBL/GenBank/DDBJ whole genome shotgun (WGS) entry which is preliminary data.</text>
</comment>
<accession>X6P976</accession>
<evidence type="ECO:0000313" key="3">
    <source>
        <dbReference type="Proteomes" id="UP000023152"/>
    </source>
</evidence>
<organism evidence="2 3">
    <name type="scientific">Reticulomyxa filosa</name>
    <dbReference type="NCBI Taxonomy" id="46433"/>
    <lineage>
        <taxon>Eukaryota</taxon>
        <taxon>Sar</taxon>
        <taxon>Rhizaria</taxon>
        <taxon>Retaria</taxon>
        <taxon>Foraminifera</taxon>
        <taxon>Monothalamids</taxon>
        <taxon>Reticulomyxidae</taxon>
        <taxon>Reticulomyxa</taxon>
    </lineage>
</organism>
<feature type="transmembrane region" description="Helical" evidence="1">
    <location>
        <begin position="145"/>
        <end position="164"/>
    </location>
</feature>
<keyword evidence="3" id="KW-1185">Reference proteome</keyword>